<evidence type="ECO:0000313" key="9">
    <source>
        <dbReference type="EMBL" id="GLB52518.1"/>
    </source>
</evidence>
<comment type="similarity">
    <text evidence="3">Belongs to the ATPase epsilon chain family.</text>
</comment>
<dbReference type="InterPro" id="IPR001469">
    <property type="entry name" value="ATP_synth_F1_dsu/esu"/>
</dbReference>
<feature type="domain" description="ATP synthase F1 complex delta/epsilon subunit N-terminal" evidence="8">
    <location>
        <begin position="2"/>
        <end position="91"/>
    </location>
</feature>
<keyword evidence="10" id="KW-1185">Reference proteome</keyword>
<dbReference type="AlphaFoldDB" id="A0A9W6B4J4"/>
<gene>
    <name evidence="9" type="ORF">NBRC110019_15580</name>
</gene>
<keyword evidence="7" id="KW-0139">CF(1)</keyword>
<dbReference type="GO" id="GO:0012505">
    <property type="term" value="C:endomembrane system"/>
    <property type="evidence" value="ECO:0007669"/>
    <property type="project" value="UniProtKB-SubCell"/>
</dbReference>
<evidence type="ECO:0000313" key="10">
    <source>
        <dbReference type="Proteomes" id="UP001143545"/>
    </source>
</evidence>
<dbReference type="GO" id="GO:0046933">
    <property type="term" value="F:proton-transporting ATP synthase activity, rotational mechanism"/>
    <property type="evidence" value="ECO:0007669"/>
    <property type="project" value="InterPro"/>
</dbReference>
<dbReference type="InterPro" id="IPR036771">
    <property type="entry name" value="ATPsynth_dsu/esu_N"/>
</dbReference>
<evidence type="ECO:0000256" key="1">
    <source>
        <dbReference type="ARBA" id="ARBA00003543"/>
    </source>
</evidence>
<dbReference type="InterPro" id="IPR020546">
    <property type="entry name" value="ATP_synth_F1_dsu/esu_N"/>
</dbReference>
<comment type="function">
    <text evidence="1">Produces ATP from ADP in the presence of a proton gradient across the membrane.</text>
</comment>
<sequence>MILEIVTPEATLFEGQVEAVTVPGLNGEFQILNNHAAIVSILGKGTIKIKGNITIDEAFKAKFGADNGATTLAISSGTIEMNDNKIIVLAD</sequence>
<dbReference type="EMBL" id="BRVP01000009">
    <property type="protein sequence ID" value="GLB52518.1"/>
    <property type="molecule type" value="Genomic_DNA"/>
</dbReference>
<name>A0A9W6B4J4_9FLAO</name>
<reference evidence="9" key="1">
    <citation type="submission" date="2022-07" db="EMBL/GenBank/DDBJ databases">
        <title>Taxonomy of Novel Oxalotrophic and Methylotrophic Bacteria.</title>
        <authorList>
            <person name="Sahin N."/>
            <person name="Tani A."/>
        </authorList>
    </citation>
    <scope>NUCLEOTIDE SEQUENCE</scope>
    <source>
        <strain evidence="9">AM327</strain>
    </source>
</reference>
<dbReference type="RefSeq" id="WP_281753844.1">
    <property type="nucleotide sequence ID" value="NZ_BRVP01000009.1"/>
</dbReference>
<dbReference type="Proteomes" id="UP001143545">
    <property type="component" value="Unassembled WGS sequence"/>
</dbReference>
<evidence type="ECO:0000256" key="2">
    <source>
        <dbReference type="ARBA" id="ARBA00004184"/>
    </source>
</evidence>
<comment type="subcellular location">
    <subcellularLocation>
        <location evidence="2">Endomembrane system</location>
        <topology evidence="2">Peripheral membrane protein</topology>
    </subcellularLocation>
</comment>
<organism evidence="9 10">
    <name type="scientific">Neptunitalea chrysea</name>
    <dbReference type="NCBI Taxonomy" id="1647581"/>
    <lineage>
        <taxon>Bacteria</taxon>
        <taxon>Pseudomonadati</taxon>
        <taxon>Bacteroidota</taxon>
        <taxon>Flavobacteriia</taxon>
        <taxon>Flavobacteriales</taxon>
        <taxon>Flavobacteriaceae</taxon>
        <taxon>Neptunitalea</taxon>
    </lineage>
</organism>
<dbReference type="Pfam" id="PF02823">
    <property type="entry name" value="ATP-synt_DE_N"/>
    <property type="match status" value="1"/>
</dbReference>
<evidence type="ECO:0000256" key="7">
    <source>
        <dbReference type="ARBA" id="ARBA00023196"/>
    </source>
</evidence>
<keyword evidence="7" id="KW-0066">ATP synthesis</keyword>
<comment type="caution">
    <text evidence="9">The sequence shown here is derived from an EMBL/GenBank/DDBJ whole genome shotgun (WGS) entry which is preliminary data.</text>
</comment>
<dbReference type="SUPFAM" id="SSF51344">
    <property type="entry name" value="Epsilon subunit of F1F0-ATP synthase N-terminal domain"/>
    <property type="match status" value="1"/>
</dbReference>
<keyword evidence="5" id="KW-0406">Ion transport</keyword>
<dbReference type="GO" id="GO:0045259">
    <property type="term" value="C:proton-transporting ATP synthase complex"/>
    <property type="evidence" value="ECO:0007669"/>
    <property type="project" value="UniProtKB-KW"/>
</dbReference>
<protein>
    <recommendedName>
        <fullName evidence="8">ATP synthase F1 complex delta/epsilon subunit N-terminal domain-containing protein</fullName>
    </recommendedName>
</protein>
<keyword evidence="4" id="KW-0813">Transport</keyword>
<evidence type="ECO:0000256" key="5">
    <source>
        <dbReference type="ARBA" id="ARBA00023065"/>
    </source>
</evidence>
<keyword evidence="6" id="KW-0472">Membrane</keyword>
<evidence type="ECO:0000259" key="8">
    <source>
        <dbReference type="Pfam" id="PF02823"/>
    </source>
</evidence>
<accession>A0A9W6B4J4</accession>
<evidence type="ECO:0000256" key="3">
    <source>
        <dbReference type="ARBA" id="ARBA00005712"/>
    </source>
</evidence>
<evidence type="ECO:0000256" key="4">
    <source>
        <dbReference type="ARBA" id="ARBA00022448"/>
    </source>
</evidence>
<dbReference type="Gene3D" id="2.60.15.10">
    <property type="entry name" value="F0F1 ATP synthase delta/epsilon subunit, N-terminal"/>
    <property type="match status" value="1"/>
</dbReference>
<proteinExistence type="inferred from homology"/>
<evidence type="ECO:0000256" key="6">
    <source>
        <dbReference type="ARBA" id="ARBA00023136"/>
    </source>
</evidence>
<dbReference type="CDD" id="cd12152">
    <property type="entry name" value="F1-ATPase_delta"/>
    <property type="match status" value="1"/>
</dbReference>